<feature type="non-terminal residue" evidence="1">
    <location>
        <position position="326"/>
    </location>
</feature>
<gene>
    <name evidence="1" type="ORF">Ocin01_18869</name>
</gene>
<sequence>QTVTVCINNHGKESACKKEKDCYWCPCTKICIPQEYGFGCDSECVGYCNDVYQCFVHGCIYDYRNKKCLDYDVDLDVDYKGVCAASNGQKDRCIASGCLYCPCSDLCVHPSTAAAECDTGCYKLCGNLEDCAGTGCIYNHDTKKCRPSNGKYRYSVNICSDTTSNVDGIWYHKTDYTKIKHLQTQTWSKCYCDEGKVGNLKSKELYKCLMESAEMKIALPIRESGKYNIGLLMAEIFQNVRREQTIKLNGVTLLENYKLDDAGPVGTPQKSVHQFEVNCNITEVTIKNEKKPIINKELELHLIIRPLHFGHHATLCAYYLEKVDEE</sequence>
<dbReference type="Proteomes" id="UP000094527">
    <property type="component" value="Unassembled WGS sequence"/>
</dbReference>
<comment type="caution">
    <text evidence="1">The sequence shown here is derived from an EMBL/GenBank/DDBJ whole genome shotgun (WGS) entry which is preliminary data.</text>
</comment>
<dbReference type="Gene3D" id="2.60.120.430">
    <property type="entry name" value="Galactose-binding lectin"/>
    <property type="match status" value="1"/>
</dbReference>
<reference evidence="1 2" key="1">
    <citation type="journal article" date="2016" name="Genome Biol. Evol.">
        <title>Gene Family Evolution Reflects Adaptation to Soil Environmental Stressors in the Genome of the Collembolan Orchesella cincta.</title>
        <authorList>
            <person name="Faddeeva-Vakhrusheva A."/>
            <person name="Derks M.F."/>
            <person name="Anvar S.Y."/>
            <person name="Agamennone V."/>
            <person name="Suring W."/>
            <person name="Smit S."/>
            <person name="van Straalen N.M."/>
            <person name="Roelofs D."/>
        </authorList>
    </citation>
    <scope>NUCLEOTIDE SEQUENCE [LARGE SCALE GENOMIC DNA]</scope>
    <source>
        <tissue evidence="1">Mixed pool</tissue>
    </source>
</reference>
<name>A0A1D2M4B5_ORCCI</name>
<evidence type="ECO:0000313" key="1">
    <source>
        <dbReference type="EMBL" id="ODM87813.1"/>
    </source>
</evidence>
<proteinExistence type="predicted"/>
<feature type="non-terminal residue" evidence="1">
    <location>
        <position position="1"/>
    </location>
</feature>
<organism evidence="1 2">
    <name type="scientific">Orchesella cincta</name>
    <name type="common">Springtail</name>
    <name type="synonym">Podura cincta</name>
    <dbReference type="NCBI Taxonomy" id="48709"/>
    <lineage>
        <taxon>Eukaryota</taxon>
        <taxon>Metazoa</taxon>
        <taxon>Ecdysozoa</taxon>
        <taxon>Arthropoda</taxon>
        <taxon>Hexapoda</taxon>
        <taxon>Collembola</taxon>
        <taxon>Entomobryomorpha</taxon>
        <taxon>Entomobryoidea</taxon>
        <taxon>Orchesellidae</taxon>
        <taxon>Orchesellinae</taxon>
        <taxon>Orchesella</taxon>
    </lineage>
</organism>
<dbReference type="EMBL" id="LJIJ01004650">
    <property type="protein sequence ID" value="ODM87813.1"/>
    <property type="molecule type" value="Genomic_DNA"/>
</dbReference>
<accession>A0A1D2M4B5</accession>
<evidence type="ECO:0000313" key="2">
    <source>
        <dbReference type="Proteomes" id="UP000094527"/>
    </source>
</evidence>
<keyword evidence="2" id="KW-1185">Reference proteome</keyword>
<dbReference type="AlphaFoldDB" id="A0A1D2M4B5"/>
<protein>
    <submittedName>
        <fullName evidence="1">Uncharacterized protein</fullName>
    </submittedName>
</protein>